<feature type="domain" description="Rab-GAP TBC" evidence="2">
    <location>
        <begin position="1"/>
        <end position="283"/>
    </location>
</feature>
<dbReference type="PROSITE" id="PS50086">
    <property type="entry name" value="TBC_RABGAP"/>
    <property type="match status" value="1"/>
</dbReference>
<dbReference type="Pfam" id="PF00566">
    <property type="entry name" value="RabGAP-TBC"/>
    <property type="match status" value="1"/>
</dbReference>
<dbReference type="PANTHER" id="PTHR47219">
    <property type="entry name" value="RAB GTPASE-ACTIVATING PROTEIN 1-LIKE"/>
    <property type="match status" value="1"/>
</dbReference>
<protein>
    <recommendedName>
        <fullName evidence="2">Rab-GAP TBC domain-containing protein</fullName>
    </recommendedName>
</protein>
<evidence type="ECO:0000256" key="1">
    <source>
        <dbReference type="SAM" id="MobiDB-lite"/>
    </source>
</evidence>
<dbReference type="Ensembl" id="ENSCAFT00030039339.1">
    <property type="protein sequence ID" value="ENSCAFP00030034322.1"/>
    <property type="gene ID" value="ENSCAFG00030021447.1"/>
</dbReference>
<feature type="region of interest" description="Disordered" evidence="1">
    <location>
        <begin position="101"/>
        <end position="164"/>
    </location>
</feature>
<sequence length="283" mass="28674">MTDVPCSPHGGSDLEPRDALGWAGPGSPRRVQPRDTWEGLRAATLFLVLAAYSVYDTEVGYCQGMREITAILLMFLPEEDAFWALAQLMVDDRHAMHGRGPPGCRAGGESGGPPCRLLHGGGGGGAGGDPRGGAGGDPPARPPTGKGPASPVASGSRSHGHPPHRLQARLALPLLPQPPAQLPACPPGSPGSLTARPHGAQGAVSQPPASPQPHSQAPQRAVHAHHHPRGLQPLPLGAGDPPVPAAAPAGERVLGQLGLVLSPQPTPRGVSVGRGSPGPASLT</sequence>
<organism evidence="3 4">
    <name type="scientific">Canis lupus familiaris</name>
    <name type="common">Dog</name>
    <name type="synonym">Canis familiaris</name>
    <dbReference type="NCBI Taxonomy" id="9615"/>
    <lineage>
        <taxon>Eukaryota</taxon>
        <taxon>Metazoa</taxon>
        <taxon>Chordata</taxon>
        <taxon>Craniata</taxon>
        <taxon>Vertebrata</taxon>
        <taxon>Euteleostomi</taxon>
        <taxon>Mammalia</taxon>
        <taxon>Eutheria</taxon>
        <taxon>Laurasiatheria</taxon>
        <taxon>Carnivora</taxon>
        <taxon>Caniformia</taxon>
        <taxon>Canidae</taxon>
        <taxon>Canis</taxon>
    </lineage>
</organism>
<reference evidence="3" key="1">
    <citation type="submission" date="2019-03" db="EMBL/GenBank/DDBJ databases">
        <authorList>
            <person name="Warren W.C."/>
            <person name="Johnson G.S."/>
        </authorList>
    </citation>
    <scope>NUCLEOTIDE SEQUENCE [LARGE SCALE GENOMIC DNA]</scope>
    <source>
        <strain evidence="3">Basenji</strain>
    </source>
</reference>
<dbReference type="AlphaFoldDB" id="A0A8C0P3I1"/>
<name>A0A8C0P3I1_CANLF</name>
<evidence type="ECO:0000259" key="2">
    <source>
        <dbReference type="PROSITE" id="PS50086"/>
    </source>
</evidence>
<dbReference type="PANTHER" id="PTHR47219:SF25">
    <property type="entry name" value="RAB-GAP TBC DOMAIN-CONTAINING PROTEIN"/>
    <property type="match status" value="1"/>
</dbReference>
<dbReference type="Proteomes" id="UP000694429">
    <property type="component" value="Chromosome 21"/>
</dbReference>
<dbReference type="InterPro" id="IPR050302">
    <property type="entry name" value="Rab_GAP_TBC_domain"/>
</dbReference>
<dbReference type="SUPFAM" id="SSF47923">
    <property type="entry name" value="Ypt/Rab-GAP domain of gyp1p"/>
    <property type="match status" value="1"/>
</dbReference>
<feature type="region of interest" description="Disordered" evidence="1">
    <location>
        <begin position="176"/>
        <end position="283"/>
    </location>
</feature>
<feature type="region of interest" description="Disordered" evidence="1">
    <location>
        <begin position="1"/>
        <end position="33"/>
    </location>
</feature>
<accession>A0A8C0P3I1</accession>
<reference evidence="3" key="2">
    <citation type="submission" date="2025-08" db="UniProtKB">
        <authorList>
            <consortium name="Ensembl"/>
        </authorList>
    </citation>
    <scope>IDENTIFICATION</scope>
</reference>
<feature type="compositionally biased region" description="Low complexity" evidence="1">
    <location>
        <begin position="233"/>
        <end position="250"/>
    </location>
</feature>
<dbReference type="InterPro" id="IPR035969">
    <property type="entry name" value="Rab-GAP_TBC_sf"/>
</dbReference>
<feature type="compositionally biased region" description="Gly residues" evidence="1">
    <location>
        <begin position="119"/>
        <end position="136"/>
    </location>
</feature>
<feature type="compositionally biased region" description="Low complexity" evidence="1">
    <location>
        <begin position="200"/>
        <end position="221"/>
    </location>
</feature>
<proteinExistence type="predicted"/>
<feature type="compositionally biased region" description="Pro residues" evidence="1">
    <location>
        <begin position="176"/>
        <end position="189"/>
    </location>
</feature>
<evidence type="ECO:0000313" key="3">
    <source>
        <dbReference type="Ensembl" id="ENSCAFP00030034322.1"/>
    </source>
</evidence>
<dbReference type="Gene3D" id="1.10.8.270">
    <property type="entry name" value="putative rabgap domain of human tbc1 domain family member 14 like domains"/>
    <property type="match status" value="1"/>
</dbReference>
<evidence type="ECO:0000313" key="4">
    <source>
        <dbReference type="Proteomes" id="UP000694429"/>
    </source>
</evidence>
<dbReference type="InterPro" id="IPR000195">
    <property type="entry name" value="Rab-GAP-TBC_dom"/>
</dbReference>